<keyword evidence="1" id="KW-1133">Transmembrane helix</keyword>
<protein>
    <submittedName>
        <fullName evidence="2">Uncharacterized protein</fullName>
    </submittedName>
</protein>
<dbReference type="AlphaFoldDB" id="A0A1Y2CWR4"/>
<keyword evidence="3" id="KW-1185">Reference proteome</keyword>
<feature type="transmembrane region" description="Helical" evidence="1">
    <location>
        <begin position="45"/>
        <end position="64"/>
    </location>
</feature>
<keyword evidence="1" id="KW-0472">Membrane</keyword>
<name>A0A1Y2CWR4_9FUNG</name>
<reference evidence="2 3" key="1">
    <citation type="submission" date="2016-07" db="EMBL/GenBank/DDBJ databases">
        <title>Pervasive Adenine N6-methylation of Active Genes in Fungi.</title>
        <authorList>
            <consortium name="DOE Joint Genome Institute"/>
            <person name="Mondo S.J."/>
            <person name="Dannebaum R.O."/>
            <person name="Kuo R.C."/>
            <person name="Labutti K."/>
            <person name="Haridas S."/>
            <person name="Kuo A."/>
            <person name="Salamov A."/>
            <person name="Ahrendt S.R."/>
            <person name="Lipzen A."/>
            <person name="Sullivan W."/>
            <person name="Andreopoulos W.B."/>
            <person name="Clum A."/>
            <person name="Lindquist E."/>
            <person name="Daum C."/>
            <person name="Ramamoorthy G.K."/>
            <person name="Gryganskyi A."/>
            <person name="Culley D."/>
            <person name="Magnuson J.K."/>
            <person name="James T.Y."/>
            <person name="O'Malley M.A."/>
            <person name="Stajich J.E."/>
            <person name="Spatafora J.W."/>
            <person name="Visel A."/>
            <person name="Grigoriev I.V."/>
        </authorList>
    </citation>
    <scope>NUCLEOTIDE SEQUENCE [LARGE SCALE GENOMIC DNA]</scope>
    <source>
        <strain evidence="2 3">JEL800</strain>
    </source>
</reference>
<gene>
    <name evidence="2" type="ORF">BCR33DRAFT_454557</name>
</gene>
<keyword evidence="1" id="KW-0812">Transmembrane</keyword>
<dbReference type="Proteomes" id="UP000193642">
    <property type="component" value="Unassembled WGS sequence"/>
</dbReference>
<accession>A0A1Y2CWR4</accession>
<sequence length="65" mass="7269">MLEHQSIAPSLVAIRHPLELECPTSKIKGYLLQYQTPLVFEDFHGGYSVVLGIKLIFITLTLALT</sequence>
<organism evidence="2 3">
    <name type="scientific">Rhizoclosmatium globosum</name>
    <dbReference type="NCBI Taxonomy" id="329046"/>
    <lineage>
        <taxon>Eukaryota</taxon>
        <taxon>Fungi</taxon>
        <taxon>Fungi incertae sedis</taxon>
        <taxon>Chytridiomycota</taxon>
        <taxon>Chytridiomycota incertae sedis</taxon>
        <taxon>Chytridiomycetes</taxon>
        <taxon>Chytridiales</taxon>
        <taxon>Chytriomycetaceae</taxon>
        <taxon>Rhizoclosmatium</taxon>
    </lineage>
</organism>
<dbReference type="EMBL" id="MCGO01000005">
    <property type="protein sequence ID" value="ORY51427.1"/>
    <property type="molecule type" value="Genomic_DNA"/>
</dbReference>
<evidence type="ECO:0000256" key="1">
    <source>
        <dbReference type="SAM" id="Phobius"/>
    </source>
</evidence>
<comment type="caution">
    <text evidence="2">The sequence shown here is derived from an EMBL/GenBank/DDBJ whole genome shotgun (WGS) entry which is preliminary data.</text>
</comment>
<evidence type="ECO:0000313" key="2">
    <source>
        <dbReference type="EMBL" id="ORY51427.1"/>
    </source>
</evidence>
<proteinExistence type="predicted"/>
<evidence type="ECO:0000313" key="3">
    <source>
        <dbReference type="Proteomes" id="UP000193642"/>
    </source>
</evidence>